<protein>
    <recommendedName>
        <fullName evidence="3">CsbD-like domain-containing protein</fullName>
    </recommendedName>
</protein>
<feature type="region of interest" description="Disordered" evidence="2">
    <location>
        <begin position="1"/>
        <end position="67"/>
    </location>
</feature>
<dbReference type="InterPro" id="IPR008462">
    <property type="entry name" value="CsbD"/>
</dbReference>
<dbReference type="RefSeq" id="WP_137828660.1">
    <property type="nucleotide sequence ID" value="NZ_BPRE01000006.1"/>
</dbReference>
<evidence type="ECO:0000313" key="4">
    <source>
        <dbReference type="EMBL" id="GJE75767.1"/>
    </source>
</evidence>
<comment type="caution">
    <text evidence="4">The sequence shown here is derived from an EMBL/GenBank/DDBJ whole genome shotgun (WGS) entry which is preliminary data.</text>
</comment>
<reference evidence="4" key="2">
    <citation type="submission" date="2021-08" db="EMBL/GenBank/DDBJ databases">
        <authorList>
            <person name="Tani A."/>
            <person name="Ola A."/>
            <person name="Ogura Y."/>
            <person name="Katsura K."/>
            <person name="Hayashi T."/>
        </authorList>
    </citation>
    <scope>NUCLEOTIDE SEQUENCE</scope>
    <source>
        <strain evidence="4">DSM 14458</strain>
    </source>
</reference>
<dbReference type="Gene3D" id="1.10.1470.10">
    <property type="entry name" value="YjbJ"/>
    <property type="match status" value="1"/>
</dbReference>
<gene>
    <name evidence="4" type="ORF">BGCPKDLD_2354</name>
</gene>
<dbReference type="Proteomes" id="UP001055093">
    <property type="component" value="Unassembled WGS sequence"/>
</dbReference>
<dbReference type="InterPro" id="IPR036629">
    <property type="entry name" value="YjbJ_sf"/>
</dbReference>
<dbReference type="SUPFAM" id="SSF69047">
    <property type="entry name" value="Hypothetical protein YjbJ"/>
    <property type="match status" value="1"/>
</dbReference>
<dbReference type="Pfam" id="PF05532">
    <property type="entry name" value="CsbD"/>
    <property type="match status" value="1"/>
</dbReference>
<feature type="domain" description="CsbD-like" evidence="3">
    <location>
        <begin position="6"/>
        <end position="58"/>
    </location>
</feature>
<evidence type="ECO:0000313" key="5">
    <source>
        <dbReference type="Proteomes" id="UP001055093"/>
    </source>
</evidence>
<proteinExistence type="inferred from homology"/>
<organism evidence="4 5">
    <name type="scientific">Methylorubrum suomiense</name>
    <dbReference type="NCBI Taxonomy" id="144191"/>
    <lineage>
        <taxon>Bacteria</taxon>
        <taxon>Pseudomonadati</taxon>
        <taxon>Pseudomonadota</taxon>
        <taxon>Alphaproteobacteria</taxon>
        <taxon>Hyphomicrobiales</taxon>
        <taxon>Methylobacteriaceae</taxon>
        <taxon>Methylorubrum</taxon>
    </lineage>
</organism>
<name>A0ABQ4UXH0_9HYPH</name>
<comment type="similarity">
    <text evidence="1">Belongs to the UPF0337 (CsbD) family.</text>
</comment>
<keyword evidence="5" id="KW-1185">Reference proteome</keyword>
<sequence>MSSTADKVKGLANEAAGNVKQGLGKATGNEKLQAEGKAQEVKGEGQQLKGDAKQAVNDTADAIKGKH</sequence>
<accession>A0ABQ4UXH0</accession>
<evidence type="ECO:0000259" key="3">
    <source>
        <dbReference type="Pfam" id="PF05532"/>
    </source>
</evidence>
<dbReference type="EMBL" id="BPRE01000006">
    <property type="protein sequence ID" value="GJE75767.1"/>
    <property type="molecule type" value="Genomic_DNA"/>
</dbReference>
<reference evidence="4" key="1">
    <citation type="journal article" date="2021" name="Front. Microbiol.">
        <title>Comprehensive Comparative Genomics and Phenotyping of Methylobacterium Species.</title>
        <authorList>
            <person name="Alessa O."/>
            <person name="Ogura Y."/>
            <person name="Fujitani Y."/>
            <person name="Takami H."/>
            <person name="Hayashi T."/>
            <person name="Sahin N."/>
            <person name="Tani A."/>
        </authorList>
    </citation>
    <scope>NUCLEOTIDE SEQUENCE</scope>
    <source>
        <strain evidence="4">DSM 14458</strain>
    </source>
</reference>
<feature type="compositionally biased region" description="Basic and acidic residues" evidence="2">
    <location>
        <begin position="32"/>
        <end position="43"/>
    </location>
</feature>
<evidence type="ECO:0000256" key="2">
    <source>
        <dbReference type="SAM" id="MobiDB-lite"/>
    </source>
</evidence>
<evidence type="ECO:0000256" key="1">
    <source>
        <dbReference type="ARBA" id="ARBA00009129"/>
    </source>
</evidence>